<evidence type="ECO:0000256" key="1">
    <source>
        <dbReference type="SAM" id="MobiDB-lite"/>
    </source>
</evidence>
<dbReference type="Proteomes" id="UP001142610">
    <property type="component" value="Unassembled WGS sequence"/>
</dbReference>
<dbReference type="Pfam" id="PF11160">
    <property type="entry name" value="Hva1_TUDOR"/>
    <property type="match status" value="1"/>
</dbReference>
<organism evidence="3 4">
    <name type="scientific">Parvularcula maris</name>
    <dbReference type="NCBI Taxonomy" id="2965077"/>
    <lineage>
        <taxon>Bacteria</taxon>
        <taxon>Pseudomonadati</taxon>
        <taxon>Pseudomonadota</taxon>
        <taxon>Alphaproteobacteria</taxon>
        <taxon>Parvularculales</taxon>
        <taxon>Parvularculaceae</taxon>
        <taxon>Parvularcula</taxon>
    </lineage>
</organism>
<evidence type="ECO:0000313" key="3">
    <source>
        <dbReference type="EMBL" id="MCQ8184436.1"/>
    </source>
</evidence>
<protein>
    <submittedName>
        <fullName evidence="3">DUF2945 domain-containing protein</fullName>
    </submittedName>
</protein>
<keyword evidence="4" id="KW-1185">Reference proteome</keyword>
<feature type="region of interest" description="Disordered" evidence="1">
    <location>
        <begin position="39"/>
        <end position="72"/>
    </location>
</feature>
<gene>
    <name evidence="3" type="ORF">NOG11_03465</name>
</gene>
<proteinExistence type="predicted"/>
<evidence type="ECO:0000259" key="2">
    <source>
        <dbReference type="Pfam" id="PF11160"/>
    </source>
</evidence>
<comment type="caution">
    <text evidence="3">The sequence shown here is derived from an EMBL/GenBank/DDBJ whole genome shotgun (WGS) entry which is preliminary data.</text>
</comment>
<reference evidence="3" key="1">
    <citation type="submission" date="2022-07" db="EMBL/GenBank/DDBJ databases">
        <title>Parvularcula maris sp. nov., an algicidal bacterium isolated from seawater.</title>
        <authorList>
            <person name="Li F."/>
        </authorList>
    </citation>
    <scope>NUCLEOTIDE SEQUENCE</scope>
    <source>
        <strain evidence="3">BGMRC 0090</strain>
    </source>
</reference>
<feature type="compositionally biased region" description="Basic and acidic residues" evidence="1">
    <location>
        <begin position="55"/>
        <end position="72"/>
    </location>
</feature>
<evidence type="ECO:0000313" key="4">
    <source>
        <dbReference type="Proteomes" id="UP001142610"/>
    </source>
</evidence>
<dbReference type="InterPro" id="IPR021331">
    <property type="entry name" value="Hva1_TUDOR"/>
</dbReference>
<dbReference type="AlphaFoldDB" id="A0A9X2L7M6"/>
<dbReference type="EMBL" id="JANIBC010000002">
    <property type="protein sequence ID" value="MCQ8184436.1"/>
    <property type="molecule type" value="Genomic_DNA"/>
</dbReference>
<name>A0A9X2L7M6_9PROT</name>
<feature type="domain" description="Hypervirulence associated protein TUDOR" evidence="2">
    <location>
        <begin position="8"/>
        <end position="69"/>
    </location>
</feature>
<dbReference type="RefSeq" id="WP_256618250.1">
    <property type="nucleotide sequence ID" value="NZ_JANIBC010000002.1"/>
</dbReference>
<feature type="region of interest" description="Disordered" evidence="1">
    <location>
        <begin position="1"/>
        <end position="24"/>
    </location>
</feature>
<accession>A0A9X2L7M6</accession>
<sequence length="72" mass="7982">MTDTYNKGTEVKWNWGNGTGTGKVEESFTDKVTRTIDGNEVTRNADSDNPAYLIKQEDGDKTLKSHSELSKA</sequence>